<dbReference type="EMBL" id="CAXHTB010000013">
    <property type="protein sequence ID" value="CAL0318275.1"/>
    <property type="molecule type" value="Genomic_DNA"/>
</dbReference>
<dbReference type="AlphaFoldDB" id="A0AAV1X9A0"/>
<reference evidence="1 2" key="1">
    <citation type="submission" date="2024-03" db="EMBL/GenBank/DDBJ databases">
        <authorList>
            <person name="Martinez-Hernandez J."/>
        </authorList>
    </citation>
    <scope>NUCLEOTIDE SEQUENCE [LARGE SCALE GENOMIC DNA]</scope>
</reference>
<accession>A0AAV1X9A0</accession>
<proteinExistence type="predicted"/>
<organism evidence="1 2">
    <name type="scientific">Lupinus luteus</name>
    <name type="common">European yellow lupine</name>
    <dbReference type="NCBI Taxonomy" id="3873"/>
    <lineage>
        <taxon>Eukaryota</taxon>
        <taxon>Viridiplantae</taxon>
        <taxon>Streptophyta</taxon>
        <taxon>Embryophyta</taxon>
        <taxon>Tracheophyta</taxon>
        <taxon>Spermatophyta</taxon>
        <taxon>Magnoliopsida</taxon>
        <taxon>eudicotyledons</taxon>
        <taxon>Gunneridae</taxon>
        <taxon>Pentapetalae</taxon>
        <taxon>rosids</taxon>
        <taxon>fabids</taxon>
        <taxon>Fabales</taxon>
        <taxon>Fabaceae</taxon>
        <taxon>Papilionoideae</taxon>
        <taxon>50 kb inversion clade</taxon>
        <taxon>genistoids sensu lato</taxon>
        <taxon>core genistoids</taxon>
        <taxon>Genisteae</taxon>
        <taxon>Lupinus</taxon>
    </lineage>
</organism>
<gene>
    <name evidence="1" type="ORF">LLUT_LOCUS19335</name>
</gene>
<evidence type="ECO:0000313" key="2">
    <source>
        <dbReference type="Proteomes" id="UP001497480"/>
    </source>
</evidence>
<sequence>MVTMQVHDFYLVLPKIGAKLRPQQQVFMSLMLKFPKFSSLDPTTVTPGIC</sequence>
<keyword evidence="2" id="KW-1185">Reference proteome</keyword>
<evidence type="ECO:0000313" key="1">
    <source>
        <dbReference type="EMBL" id="CAL0318275.1"/>
    </source>
</evidence>
<protein>
    <submittedName>
        <fullName evidence="1">Uncharacterized protein</fullName>
    </submittedName>
</protein>
<comment type="caution">
    <text evidence="1">The sequence shown here is derived from an EMBL/GenBank/DDBJ whole genome shotgun (WGS) entry which is preliminary data.</text>
</comment>
<name>A0AAV1X9A0_LUPLU</name>
<dbReference type="Proteomes" id="UP001497480">
    <property type="component" value="Unassembled WGS sequence"/>
</dbReference>